<name>A0A2Z6R8E2_9GLOM</name>
<evidence type="ECO:0000313" key="1">
    <source>
        <dbReference type="EMBL" id="GBB94019.1"/>
    </source>
</evidence>
<reference evidence="1 2" key="1">
    <citation type="submission" date="2017-11" db="EMBL/GenBank/DDBJ databases">
        <title>The genome of Rhizophagus clarus HR1 reveals common genetic basis of auxotrophy among arbuscular mycorrhizal fungi.</title>
        <authorList>
            <person name="Kobayashi Y."/>
        </authorList>
    </citation>
    <scope>NUCLEOTIDE SEQUENCE [LARGE SCALE GENOMIC DNA]</scope>
    <source>
        <strain evidence="1 2">HR1</strain>
    </source>
</reference>
<dbReference type="AlphaFoldDB" id="A0A2Z6R8E2"/>
<accession>A0A2Z6R8E2</accession>
<proteinExistence type="predicted"/>
<comment type="caution">
    <text evidence="1">The sequence shown here is derived from an EMBL/GenBank/DDBJ whole genome shotgun (WGS) entry which is preliminary data.</text>
</comment>
<evidence type="ECO:0000313" key="2">
    <source>
        <dbReference type="Proteomes" id="UP000247702"/>
    </source>
</evidence>
<sequence>MLIFNFFLVPRLYLKIDKTFSKAILRVQTKPRLHSKVRGWIPRRNFEGPESLLRQTSYLKAHGFPDANKRWERIEVRNSKRKVHSFPDAF</sequence>
<keyword evidence="2" id="KW-1185">Reference proteome</keyword>
<dbReference type="EMBL" id="BEXD01001419">
    <property type="protein sequence ID" value="GBB94019.1"/>
    <property type="molecule type" value="Genomic_DNA"/>
</dbReference>
<protein>
    <submittedName>
        <fullName evidence="1">Uncharacterized protein</fullName>
    </submittedName>
</protein>
<organism evidence="1 2">
    <name type="scientific">Rhizophagus clarus</name>
    <dbReference type="NCBI Taxonomy" id="94130"/>
    <lineage>
        <taxon>Eukaryota</taxon>
        <taxon>Fungi</taxon>
        <taxon>Fungi incertae sedis</taxon>
        <taxon>Mucoromycota</taxon>
        <taxon>Glomeromycotina</taxon>
        <taxon>Glomeromycetes</taxon>
        <taxon>Glomerales</taxon>
        <taxon>Glomeraceae</taxon>
        <taxon>Rhizophagus</taxon>
    </lineage>
</organism>
<gene>
    <name evidence="1" type="ORF">RclHR1_22750003</name>
</gene>
<dbReference type="Proteomes" id="UP000247702">
    <property type="component" value="Unassembled WGS sequence"/>
</dbReference>